<keyword evidence="5" id="KW-1185">Reference proteome</keyword>
<reference evidence="4 5" key="1">
    <citation type="journal article" date="2019" name="Nat. Med.">
        <title>A library of human gut bacterial isolates paired with longitudinal multiomics data enables mechanistic microbiome research.</title>
        <authorList>
            <person name="Poyet M."/>
            <person name="Groussin M."/>
            <person name="Gibbons S.M."/>
            <person name="Avila-Pacheco J."/>
            <person name="Jiang X."/>
            <person name="Kearney S.M."/>
            <person name="Perrotta A.R."/>
            <person name="Berdy B."/>
            <person name="Zhao S."/>
            <person name="Lieberman T.D."/>
            <person name="Swanson P.K."/>
            <person name="Smith M."/>
            <person name="Roesemann S."/>
            <person name="Alexander J.E."/>
            <person name="Rich S.A."/>
            <person name="Livny J."/>
            <person name="Vlamakis H."/>
            <person name="Clish C."/>
            <person name="Bullock K."/>
            <person name="Deik A."/>
            <person name="Scott J."/>
            <person name="Pierce K.A."/>
            <person name="Xavier R.J."/>
            <person name="Alm E.J."/>
        </authorList>
    </citation>
    <scope>NUCLEOTIDE SEQUENCE [LARGE SCALE GENOMIC DNA]</scope>
    <source>
        <strain evidence="2 4">BIOML-A4</strain>
        <strain evidence="3 5">BIOML-A5</strain>
    </source>
</reference>
<organism evidence="2 4">
    <name type="scientific">Holdemania massiliensis</name>
    <dbReference type="NCBI Taxonomy" id="1468449"/>
    <lineage>
        <taxon>Bacteria</taxon>
        <taxon>Bacillati</taxon>
        <taxon>Bacillota</taxon>
        <taxon>Erysipelotrichia</taxon>
        <taxon>Erysipelotrichales</taxon>
        <taxon>Erysipelotrichaceae</taxon>
        <taxon>Holdemania</taxon>
    </lineage>
</organism>
<evidence type="ECO:0000313" key="3">
    <source>
        <dbReference type="EMBL" id="MSC34309.1"/>
    </source>
</evidence>
<feature type="transmembrane region" description="Helical" evidence="1">
    <location>
        <begin position="59"/>
        <end position="78"/>
    </location>
</feature>
<dbReference type="Proteomes" id="UP000480929">
    <property type="component" value="Unassembled WGS sequence"/>
</dbReference>
<gene>
    <name evidence="3" type="ORF">GKD88_14370</name>
    <name evidence="2" type="ORF">GKE08_14700</name>
</gene>
<keyword evidence="1" id="KW-1133">Transmembrane helix</keyword>
<evidence type="ECO:0000313" key="2">
    <source>
        <dbReference type="EMBL" id="MSA90579.1"/>
    </source>
</evidence>
<dbReference type="Proteomes" id="UP000433575">
    <property type="component" value="Unassembled WGS sequence"/>
</dbReference>
<comment type="caution">
    <text evidence="2">The sequence shown here is derived from an EMBL/GenBank/DDBJ whole genome shotgun (WGS) entry which is preliminary data.</text>
</comment>
<dbReference type="RefSeq" id="WP_154239898.1">
    <property type="nucleotide sequence ID" value="NZ_CAUFAO010000004.1"/>
</dbReference>
<name>A0A6N7S9X0_9FIRM</name>
<feature type="transmembrane region" description="Helical" evidence="1">
    <location>
        <begin position="29"/>
        <end position="47"/>
    </location>
</feature>
<evidence type="ECO:0000313" key="5">
    <source>
        <dbReference type="Proteomes" id="UP000480929"/>
    </source>
</evidence>
<dbReference type="EMBL" id="WKPJ01000030">
    <property type="protein sequence ID" value="MSA90579.1"/>
    <property type="molecule type" value="Genomic_DNA"/>
</dbReference>
<protein>
    <submittedName>
        <fullName evidence="2">CvpA family protein</fullName>
    </submittedName>
</protein>
<keyword evidence="1" id="KW-0472">Membrane</keyword>
<dbReference type="OrthoDB" id="3169575at2"/>
<evidence type="ECO:0000313" key="4">
    <source>
        <dbReference type="Proteomes" id="UP000433575"/>
    </source>
</evidence>
<keyword evidence="1" id="KW-0812">Transmembrane</keyword>
<accession>A0A6N7S9X0</accession>
<dbReference type="EMBL" id="WKPI01000032">
    <property type="protein sequence ID" value="MSC34309.1"/>
    <property type="molecule type" value="Genomic_DNA"/>
</dbReference>
<feature type="transmembrane region" description="Helical" evidence="1">
    <location>
        <begin position="87"/>
        <end position="106"/>
    </location>
</feature>
<proteinExistence type="predicted"/>
<sequence>MTQFHFNFDPNSFQQFKTSRKPKMKPGKAHVTALIITLVLALVIDYVTLPPWNLHSPSTVMLVIFLLVIYGISDFILAGKWGLLQKLCAFAAGFLFVAMLILMFLGSELLNAEKYRDQIAIKDVSDFSSQFQAISMERIPVVDQQTAALLGDKQIGKQAGLGSQYQIDQTYTLISSDQHLYRVSPLEYRDFIKWFQNNGSGIPGFIQVNVTDPNDVDMVMLEKGIKYSPSAWFNQNLFRHIRFRYRTELLSDYSFELDDDGYPYWVVSVVAPEIGYYGGLSAQGVIIVDPITGEMNKYNMDEIPAWVDRVQPAELAWNQIDNWGYYVHGFFNTLFGQKDMIQTTDGYNFVNIEGQTYVFSGLTSVAADHSINGFALINLRTKEASYIKVGGADEVSAMASAEGQVQHLNYRATFPILLNVANEPTYFISLKDSEGLVKMYSFVDVNDYSIVGIGETMQTAHDDYLRKLKNANKQISADVAENKTVTGIVMTMASAVQEGTTHYYITLENDPHLYVLSLDISAELPLTQPGQRVSIEYLDTVGSTVAGSHFDNLEMDYE</sequence>
<evidence type="ECO:0000256" key="1">
    <source>
        <dbReference type="SAM" id="Phobius"/>
    </source>
</evidence>
<dbReference type="AlphaFoldDB" id="A0A6N7S9X0"/>